<reference evidence="5 6" key="1">
    <citation type="submission" date="2016-10" db="EMBL/GenBank/DDBJ databases">
        <authorList>
            <person name="Varghese N."/>
            <person name="Submissions S."/>
        </authorList>
    </citation>
    <scope>NUCLEOTIDE SEQUENCE [LARGE SCALE GENOMIC DNA]</scope>
    <source>
        <strain evidence="5 6">Mar_2010_102</strain>
    </source>
</reference>
<keyword evidence="1" id="KW-0813">Transport</keyword>
<evidence type="ECO:0000313" key="5">
    <source>
        <dbReference type="EMBL" id="SDR65135.1"/>
    </source>
</evidence>
<organism evidence="5 6">
    <name type="scientific">Christiangramia echinicola</name>
    <dbReference type="NCBI Taxonomy" id="279359"/>
    <lineage>
        <taxon>Bacteria</taxon>
        <taxon>Pseudomonadati</taxon>
        <taxon>Bacteroidota</taxon>
        <taxon>Flavobacteriia</taxon>
        <taxon>Flavobacteriales</taxon>
        <taxon>Flavobacteriaceae</taxon>
        <taxon>Christiangramia</taxon>
    </lineage>
</organism>
<dbReference type="Proteomes" id="UP000198858">
    <property type="component" value="Chromosome I"/>
</dbReference>
<dbReference type="FunFam" id="3.40.50.300:FF:000134">
    <property type="entry name" value="Iron-enterobactin ABC transporter ATP-binding protein"/>
    <property type="match status" value="1"/>
</dbReference>
<protein>
    <submittedName>
        <fullName evidence="5">Iron complex transport system ATP-binding protein</fullName>
    </submittedName>
</protein>
<dbReference type="PANTHER" id="PTHR42734:SF21">
    <property type="entry name" value="IRON ABC TRANSPORTER, ATP-BINDING PROTEIN"/>
    <property type="match status" value="1"/>
</dbReference>
<dbReference type="InterPro" id="IPR050153">
    <property type="entry name" value="Metal_Ion_Import_ABC"/>
</dbReference>
<dbReference type="PANTHER" id="PTHR42734">
    <property type="entry name" value="METAL TRANSPORT SYSTEM ATP-BINDING PROTEIN TM_0124-RELATED"/>
    <property type="match status" value="1"/>
</dbReference>
<evidence type="ECO:0000256" key="2">
    <source>
        <dbReference type="ARBA" id="ARBA00022741"/>
    </source>
</evidence>
<name>A0A1H1KTQ8_9FLAO</name>
<keyword evidence="2" id="KW-0547">Nucleotide-binding</keyword>
<dbReference type="PROSITE" id="PS50893">
    <property type="entry name" value="ABC_TRANSPORTER_2"/>
    <property type="match status" value="1"/>
</dbReference>
<dbReference type="Gene3D" id="3.40.50.300">
    <property type="entry name" value="P-loop containing nucleotide triphosphate hydrolases"/>
    <property type="match status" value="1"/>
</dbReference>
<dbReference type="AlphaFoldDB" id="A0A1H1KTQ8"/>
<evidence type="ECO:0000256" key="3">
    <source>
        <dbReference type="ARBA" id="ARBA00022840"/>
    </source>
</evidence>
<evidence type="ECO:0000259" key="4">
    <source>
        <dbReference type="PROSITE" id="PS50893"/>
    </source>
</evidence>
<dbReference type="InterPro" id="IPR003439">
    <property type="entry name" value="ABC_transporter-like_ATP-bd"/>
</dbReference>
<proteinExistence type="predicted"/>
<feature type="domain" description="ABC transporter" evidence="4">
    <location>
        <begin position="10"/>
        <end position="250"/>
    </location>
</feature>
<dbReference type="InterPro" id="IPR003593">
    <property type="entry name" value="AAA+_ATPase"/>
</dbReference>
<dbReference type="SMART" id="SM00382">
    <property type="entry name" value="AAA"/>
    <property type="match status" value="1"/>
</dbReference>
<keyword evidence="3 5" id="KW-0067">ATP-binding</keyword>
<gene>
    <name evidence="5" type="ORF">SAMN04488552_0059</name>
</gene>
<dbReference type="SUPFAM" id="SSF52540">
    <property type="entry name" value="P-loop containing nucleoside triphosphate hydrolases"/>
    <property type="match status" value="1"/>
</dbReference>
<evidence type="ECO:0000256" key="1">
    <source>
        <dbReference type="ARBA" id="ARBA00022448"/>
    </source>
</evidence>
<evidence type="ECO:0000313" key="6">
    <source>
        <dbReference type="Proteomes" id="UP000198858"/>
    </source>
</evidence>
<dbReference type="STRING" id="1250231.SAMN04488552_0059"/>
<dbReference type="Pfam" id="PF00005">
    <property type="entry name" value="ABC_tran"/>
    <property type="match status" value="1"/>
</dbReference>
<dbReference type="InterPro" id="IPR027417">
    <property type="entry name" value="P-loop_NTPase"/>
</dbReference>
<dbReference type="RefSeq" id="WP_089660817.1">
    <property type="nucleotide sequence ID" value="NZ_LT629745.1"/>
</dbReference>
<dbReference type="CDD" id="cd03214">
    <property type="entry name" value="ABC_Iron-Siderophores_B12_Hemin"/>
    <property type="match status" value="1"/>
</dbReference>
<keyword evidence="6" id="KW-1185">Reference proteome</keyword>
<sequence length="263" mass="29120">MHTNNSNSVLKTDNLSIGYRKKSKAQIIASGINIEVNAGELVAVIGVNGAGKSTLLKTLSGITQSIDGQVFIDSNKLEKIEADKLSKHISLVLTEQMISKNLSVLELVALGRQPYTNWIGSLTKNDLKKIMHSIRSVNIEEIKNKKCHELSDGQFQKVLIARALAQDTSMIILDEPTTHLDLYHKAYVLKLLQKLSKETGKAILFASHEINLALQLCDKLVILKDDKALFGTPADLINDNALDDLFPENLIQFDKKTSSFKIK</sequence>
<accession>A0A1H1KTQ8</accession>
<dbReference type="GO" id="GO:0005524">
    <property type="term" value="F:ATP binding"/>
    <property type="evidence" value="ECO:0007669"/>
    <property type="project" value="UniProtKB-KW"/>
</dbReference>
<dbReference type="EMBL" id="LT629745">
    <property type="protein sequence ID" value="SDR65135.1"/>
    <property type="molecule type" value="Genomic_DNA"/>
</dbReference>
<dbReference type="GO" id="GO:0016887">
    <property type="term" value="F:ATP hydrolysis activity"/>
    <property type="evidence" value="ECO:0007669"/>
    <property type="project" value="InterPro"/>
</dbReference>